<dbReference type="SUPFAM" id="SSF55961">
    <property type="entry name" value="Bet v1-like"/>
    <property type="match status" value="1"/>
</dbReference>
<evidence type="ECO:0000256" key="1">
    <source>
        <dbReference type="ARBA" id="ARBA00008918"/>
    </source>
</evidence>
<dbReference type="CDD" id="cd07813">
    <property type="entry name" value="COQ10p_like"/>
    <property type="match status" value="1"/>
</dbReference>
<dbReference type="InterPro" id="IPR044996">
    <property type="entry name" value="COQ10-like"/>
</dbReference>
<dbReference type="GO" id="GO:0045333">
    <property type="term" value="P:cellular respiration"/>
    <property type="evidence" value="ECO:0007669"/>
    <property type="project" value="InterPro"/>
</dbReference>
<dbReference type="Pfam" id="PF03364">
    <property type="entry name" value="Polyketide_cyc"/>
    <property type="match status" value="1"/>
</dbReference>
<protein>
    <recommendedName>
        <fullName evidence="4">Coenzyme Q-binding protein COQ10 START domain-containing protein</fullName>
    </recommendedName>
</protein>
<accession>A0AAU9AGN8</accession>
<dbReference type="KEGG" id="lem:LEN_2823"/>
<comment type="similarity">
    <text evidence="1">Belongs to the ribosome association toxin RatA family.</text>
</comment>
<sequence length="163" mass="17668">MPTIRRSALVEHSAARMFALVNDVAAYPRRFDWCEAAQVLEADDAHMVARLDLGLGALRTWFTTHNTLSPPHHIELKLVDGPFRKLGGRWEFHALDESACKVTLTLEFEPALKLLGPAMALGFQSLADRMVDDFVRVADRGAEPAAPVPSPAAAGPASGETPA</sequence>
<feature type="compositionally biased region" description="Low complexity" evidence="3">
    <location>
        <begin position="151"/>
        <end position="163"/>
    </location>
</feature>
<dbReference type="AlphaFoldDB" id="A0AAU9AGN8"/>
<feature type="domain" description="Coenzyme Q-binding protein COQ10 START" evidence="4">
    <location>
        <begin position="10"/>
        <end position="134"/>
    </location>
</feature>
<dbReference type="Gene3D" id="3.30.530.20">
    <property type="match status" value="1"/>
</dbReference>
<dbReference type="GO" id="GO:0048039">
    <property type="term" value="F:ubiquinone binding"/>
    <property type="evidence" value="ECO:0007669"/>
    <property type="project" value="InterPro"/>
</dbReference>
<gene>
    <name evidence="5" type="ORF">LEN_2823</name>
</gene>
<feature type="region of interest" description="Disordered" evidence="3">
    <location>
        <begin position="142"/>
        <end position="163"/>
    </location>
</feature>
<dbReference type="InterPro" id="IPR023393">
    <property type="entry name" value="START-like_dom_sf"/>
</dbReference>
<evidence type="ECO:0000259" key="4">
    <source>
        <dbReference type="Pfam" id="PF03364"/>
    </source>
</evidence>
<evidence type="ECO:0000313" key="5">
    <source>
        <dbReference type="EMBL" id="BAV98310.1"/>
    </source>
</evidence>
<evidence type="ECO:0000256" key="3">
    <source>
        <dbReference type="SAM" id="MobiDB-lite"/>
    </source>
</evidence>
<organism evidence="5 6">
    <name type="scientific">Lysobacter enzymogenes</name>
    <dbReference type="NCBI Taxonomy" id="69"/>
    <lineage>
        <taxon>Bacteria</taxon>
        <taxon>Pseudomonadati</taxon>
        <taxon>Pseudomonadota</taxon>
        <taxon>Gammaproteobacteria</taxon>
        <taxon>Lysobacterales</taxon>
        <taxon>Lysobacteraceae</taxon>
        <taxon>Lysobacter</taxon>
    </lineage>
</organism>
<evidence type="ECO:0000256" key="2">
    <source>
        <dbReference type="ARBA" id="ARBA00022649"/>
    </source>
</evidence>
<reference evidence="5 6" key="1">
    <citation type="journal article" date="2017" name="DNA Res.">
        <title>Complete genome sequence and expression profile of the commercial lytic enzyme producer Lysobacter enzymogenes M497-1.</title>
        <authorList>
            <person name="Takami H."/>
            <person name="Toyoda A."/>
            <person name="Uchiyama I."/>
            <person name="Itoh T."/>
            <person name="Takaki Y."/>
            <person name="Arai W."/>
            <person name="Nishi S."/>
            <person name="Kawai M."/>
            <person name="Shinya K."/>
            <person name="Ikeda H."/>
        </authorList>
    </citation>
    <scope>NUCLEOTIDE SEQUENCE [LARGE SCALE GENOMIC DNA]</scope>
    <source>
        <strain evidence="5 6">M497-1</strain>
    </source>
</reference>
<keyword evidence="2" id="KW-1277">Toxin-antitoxin system</keyword>
<proteinExistence type="inferred from homology"/>
<dbReference type="PANTHER" id="PTHR12901:SF10">
    <property type="entry name" value="COENZYME Q-BINDING PROTEIN COQ10, MITOCHONDRIAL"/>
    <property type="match status" value="1"/>
</dbReference>
<dbReference type="PANTHER" id="PTHR12901">
    <property type="entry name" value="SPERM PROTEIN HOMOLOG"/>
    <property type="match status" value="1"/>
</dbReference>
<dbReference type="Proteomes" id="UP000218824">
    <property type="component" value="Chromosome"/>
</dbReference>
<dbReference type="InterPro" id="IPR005031">
    <property type="entry name" value="COQ10_START"/>
</dbReference>
<dbReference type="EMBL" id="AP014940">
    <property type="protein sequence ID" value="BAV98310.1"/>
    <property type="molecule type" value="Genomic_DNA"/>
</dbReference>
<name>A0AAU9AGN8_LYSEN</name>
<evidence type="ECO:0000313" key="6">
    <source>
        <dbReference type="Proteomes" id="UP000218824"/>
    </source>
</evidence>